<comment type="caution">
    <text evidence="4">The sequence shown here is derived from an EMBL/GenBank/DDBJ whole genome shotgun (WGS) entry which is preliminary data.</text>
</comment>
<dbReference type="Gene3D" id="1.10.600.10">
    <property type="entry name" value="Farnesyl Diphosphate Synthase"/>
    <property type="match status" value="1"/>
</dbReference>
<keyword evidence="1" id="KW-0479">Metal-binding</keyword>
<dbReference type="InterPro" id="IPR008949">
    <property type="entry name" value="Isoprenoid_synthase_dom_sf"/>
</dbReference>
<protein>
    <recommendedName>
        <fullName evidence="3">Terpene synthase metal-binding domain-containing protein</fullName>
    </recommendedName>
</protein>
<name>A0ABC8L949_ERUVS</name>
<feature type="domain" description="Terpene synthase metal-binding" evidence="3">
    <location>
        <begin position="7"/>
        <end position="245"/>
    </location>
</feature>
<keyword evidence="5" id="KW-1185">Reference proteome</keyword>
<dbReference type="PANTHER" id="PTHR31225">
    <property type="entry name" value="OS04G0344100 PROTEIN-RELATED"/>
    <property type="match status" value="1"/>
</dbReference>
<dbReference type="GO" id="GO:0016829">
    <property type="term" value="F:lyase activity"/>
    <property type="evidence" value="ECO:0007669"/>
    <property type="project" value="UniProtKB-KW"/>
</dbReference>
<keyword evidence="2" id="KW-0456">Lyase</keyword>
<evidence type="ECO:0000259" key="3">
    <source>
        <dbReference type="Pfam" id="PF03936"/>
    </source>
</evidence>
<evidence type="ECO:0000256" key="2">
    <source>
        <dbReference type="ARBA" id="ARBA00023239"/>
    </source>
</evidence>
<dbReference type="AlphaFoldDB" id="A0ABC8L949"/>
<dbReference type="InterPro" id="IPR005630">
    <property type="entry name" value="Terpene_synthase_metal-bd"/>
</dbReference>
<evidence type="ECO:0000313" key="5">
    <source>
        <dbReference type="Proteomes" id="UP001642260"/>
    </source>
</evidence>
<proteinExistence type="predicted"/>
<evidence type="ECO:0000256" key="1">
    <source>
        <dbReference type="ARBA" id="ARBA00022723"/>
    </source>
</evidence>
<dbReference type="GO" id="GO:0046872">
    <property type="term" value="F:metal ion binding"/>
    <property type="evidence" value="ECO:0007669"/>
    <property type="project" value="UniProtKB-KW"/>
</dbReference>
<accession>A0ABC8L949</accession>
<gene>
    <name evidence="4" type="ORF">ERUC_LOCUS32578</name>
</gene>
<dbReference type="Proteomes" id="UP001642260">
    <property type="component" value="Unassembled WGS sequence"/>
</dbReference>
<reference evidence="4 5" key="1">
    <citation type="submission" date="2022-03" db="EMBL/GenBank/DDBJ databases">
        <authorList>
            <person name="Macdonald S."/>
            <person name="Ahmed S."/>
            <person name="Newling K."/>
        </authorList>
    </citation>
    <scope>NUCLEOTIDE SEQUENCE [LARGE SCALE GENOMIC DNA]</scope>
</reference>
<evidence type="ECO:0000313" key="4">
    <source>
        <dbReference type="EMBL" id="CAH8377640.1"/>
    </source>
</evidence>
<sequence length="305" mass="35316">MYSSWYKEVDFASKMPPYFRDRTVENHFFIQGVFSEPQVSRARIIVSQYFTVLGILDDTFDRYASLPEVEILANSLERWSPDPTMDKQPEYLKAVLNFILDTFEDFEKEFMPEGKTYGVEVNKEEFKTYVKASFEHGKWAQAAHLPSFEKYMEVVEVEITACAVMACCFMCMGNMATKEAYQWLKSRPRLVKSLCVRGRLLNDIHGLEDDMSRGQITNAVNCYVKQYEVTKEDALRELHKMVADTDIIINEELLMTTGVSRLVLKTAMGFAQMITISYNGYEGYTRPKGIIKEYMTSMFVDQIPL</sequence>
<dbReference type="GO" id="GO:0006721">
    <property type="term" value="P:terpenoid metabolic process"/>
    <property type="evidence" value="ECO:0007669"/>
    <property type="project" value="UniProtKB-ARBA"/>
</dbReference>
<dbReference type="InterPro" id="IPR050148">
    <property type="entry name" value="Terpene_synthase-like"/>
</dbReference>
<dbReference type="SUPFAM" id="SSF48576">
    <property type="entry name" value="Terpenoid synthases"/>
    <property type="match status" value="1"/>
</dbReference>
<organism evidence="4 5">
    <name type="scientific">Eruca vesicaria subsp. sativa</name>
    <name type="common">Garden rocket</name>
    <name type="synonym">Eruca sativa</name>
    <dbReference type="NCBI Taxonomy" id="29727"/>
    <lineage>
        <taxon>Eukaryota</taxon>
        <taxon>Viridiplantae</taxon>
        <taxon>Streptophyta</taxon>
        <taxon>Embryophyta</taxon>
        <taxon>Tracheophyta</taxon>
        <taxon>Spermatophyta</taxon>
        <taxon>Magnoliopsida</taxon>
        <taxon>eudicotyledons</taxon>
        <taxon>Gunneridae</taxon>
        <taxon>Pentapetalae</taxon>
        <taxon>rosids</taxon>
        <taxon>malvids</taxon>
        <taxon>Brassicales</taxon>
        <taxon>Brassicaceae</taxon>
        <taxon>Brassiceae</taxon>
        <taxon>Eruca</taxon>
    </lineage>
</organism>
<dbReference type="PANTHER" id="PTHR31225:SF242">
    <property type="entry name" value="TERPENOID SYNTHASE 9"/>
    <property type="match status" value="1"/>
</dbReference>
<dbReference type="Pfam" id="PF03936">
    <property type="entry name" value="Terpene_synth_C"/>
    <property type="match status" value="1"/>
</dbReference>
<dbReference type="EMBL" id="CAKOAT010472931">
    <property type="protein sequence ID" value="CAH8377640.1"/>
    <property type="molecule type" value="Genomic_DNA"/>
</dbReference>